<dbReference type="Proteomes" id="UP000605733">
    <property type="component" value="Unassembled WGS sequence"/>
</dbReference>
<dbReference type="RefSeq" id="WP_011710306.1">
    <property type="nucleotide sequence ID" value="NZ_BMIX01000001.1"/>
</dbReference>
<evidence type="ECO:0000256" key="1">
    <source>
        <dbReference type="SAM" id="Coils"/>
    </source>
</evidence>
<keyword evidence="3" id="KW-1185">Reference proteome</keyword>
<evidence type="ECO:0000313" key="3">
    <source>
        <dbReference type="Proteomes" id="UP000605733"/>
    </source>
</evidence>
<dbReference type="EMBL" id="BMIX01000001">
    <property type="protein sequence ID" value="GGG24192.1"/>
    <property type="molecule type" value="Genomic_DNA"/>
</dbReference>
<name>A0ABQ1WDW5_9FLAO</name>
<gene>
    <name evidence="2" type="ORF">GCM10011532_04270</name>
</gene>
<evidence type="ECO:0000313" key="2">
    <source>
        <dbReference type="EMBL" id="GGG24192.1"/>
    </source>
</evidence>
<protein>
    <submittedName>
        <fullName evidence="2">Uncharacterized protein</fullName>
    </submittedName>
</protein>
<comment type="caution">
    <text evidence="2">The sequence shown here is derived from an EMBL/GenBank/DDBJ whole genome shotgun (WGS) entry which is preliminary data.</text>
</comment>
<organism evidence="2 3">
    <name type="scientific">Christiangramia forsetii</name>
    <dbReference type="NCBI Taxonomy" id="411153"/>
    <lineage>
        <taxon>Bacteria</taxon>
        <taxon>Pseudomonadati</taxon>
        <taxon>Bacteroidota</taxon>
        <taxon>Flavobacteriia</taxon>
        <taxon>Flavobacteriales</taxon>
        <taxon>Flavobacteriaceae</taxon>
        <taxon>Christiangramia</taxon>
    </lineage>
</organism>
<accession>A0ABQ1WDW5</accession>
<feature type="coiled-coil region" evidence="1">
    <location>
        <begin position="5"/>
        <end position="46"/>
    </location>
</feature>
<keyword evidence="1" id="KW-0175">Coiled coil</keyword>
<sequence length="78" mass="9239">MKLLNELLEKQIDNLNYNRNHLVESISEANENSSNYEKKIQEINYQIASTDKRIDYLMEQLLCDLKIKSKRNNHGTIN</sequence>
<reference evidence="3" key="1">
    <citation type="journal article" date="2019" name="Int. J. Syst. Evol. Microbiol.">
        <title>The Global Catalogue of Microorganisms (GCM) 10K type strain sequencing project: providing services to taxonomists for standard genome sequencing and annotation.</title>
        <authorList>
            <consortium name="The Broad Institute Genomics Platform"/>
            <consortium name="The Broad Institute Genome Sequencing Center for Infectious Disease"/>
            <person name="Wu L."/>
            <person name="Ma J."/>
        </authorList>
    </citation>
    <scope>NUCLEOTIDE SEQUENCE [LARGE SCALE GENOMIC DNA]</scope>
    <source>
        <strain evidence="3">CGMCC 1.15422</strain>
    </source>
</reference>
<proteinExistence type="predicted"/>